<organism evidence="1 2">
    <name type="scientific">Nocardioides zeae</name>
    <dbReference type="NCBI Taxonomy" id="1457234"/>
    <lineage>
        <taxon>Bacteria</taxon>
        <taxon>Bacillati</taxon>
        <taxon>Actinomycetota</taxon>
        <taxon>Actinomycetes</taxon>
        <taxon>Propionibacteriales</taxon>
        <taxon>Nocardioidaceae</taxon>
        <taxon>Nocardioides</taxon>
    </lineage>
</organism>
<reference evidence="1" key="1">
    <citation type="submission" date="2023-08" db="EMBL/GenBank/DDBJ databases">
        <title>Functional and genomic diversity of the sorghum phyllosphere microbiome.</title>
        <authorList>
            <person name="Shade A."/>
        </authorList>
    </citation>
    <scope>NUCLEOTIDE SEQUENCE</scope>
    <source>
        <strain evidence="1">SORGH_AS_0885</strain>
    </source>
</reference>
<gene>
    <name evidence="1" type="ORF">QE364_000818</name>
</gene>
<name>A0ACC6IEH8_9ACTN</name>
<keyword evidence="2" id="KW-1185">Reference proteome</keyword>
<dbReference type="Proteomes" id="UP001261666">
    <property type="component" value="Unassembled WGS sequence"/>
</dbReference>
<proteinExistence type="predicted"/>
<evidence type="ECO:0000313" key="2">
    <source>
        <dbReference type="Proteomes" id="UP001261666"/>
    </source>
</evidence>
<dbReference type="EMBL" id="JAVIZJ010000002">
    <property type="protein sequence ID" value="MDR6209126.1"/>
    <property type="molecule type" value="Genomic_DNA"/>
</dbReference>
<protein>
    <submittedName>
        <fullName evidence="1">Thioredoxin reductase</fullName>
    </submittedName>
</protein>
<comment type="caution">
    <text evidence="1">The sequence shown here is derived from an EMBL/GenBank/DDBJ whole genome shotgun (WGS) entry which is preliminary data.</text>
</comment>
<sequence length="422" mass="44457">MTVLTAAPPTRADVVVVGGGPSGLTAAAALAEALGPEATVLVLDREREAGGIPRHSDHTGYGIRDLHRVLRGPAYARVLVGRAREAGVVVETRAMVTGWAGDRALEVTAPTGRRVVEAGAVVLATGARERARPARHIPGDRPDGVLTTGQLQNLVHLHHRPVGERAVVIGGELVSWSAVLTLREAGCRTVAMVTEHERSESYAAFRLLGRLALRVPVLARSRVVAIEGRGRVTGVVVEDGTGARRTVPCDVVVTTGDWIPDHELARSGGLELDRGTRGPLVDAALRTTAPGVFAVGNLLHPVDTADVAAIDGRQVVPAVVAWLGRDAAPGSLSGVRLRVEAPLRWVAPQVVDPSGPAPARGRLLLWTDAWVERPRVEAVQDGRVVGTRRLPWPAAPGRVFRVPSAILDAARPDGGDVTLRLA</sequence>
<accession>A0ACC6IEH8</accession>
<evidence type="ECO:0000313" key="1">
    <source>
        <dbReference type="EMBL" id="MDR6209126.1"/>
    </source>
</evidence>